<dbReference type="AlphaFoldDB" id="B3RRF7"/>
<dbReference type="KEGG" id="tad:TRIADDRAFT_54220"/>
<dbReference type="GeneID" id="6751548"/>
<feature type="transmembrane region" description="Helical" evidence="1">
    <location>
        <begin position="186"/>
        <end position="205"/>
    </location>
</feature>
<evidence type="ECO:0000256" key="1">
    <source>
        <dbReference type="SAM" id="Phobius"/>
    </source>
</evidence>
<name>B3RRF7_TRIAD</name>
<keyword evidence="1" id="KW-0472">Membrane</keyword>
<dbReference type="HOGENOM" id="CLU_1333475_0_0_1"/>
<protein>
    <submittedName>
        <fullName evidence="2">Uncharacterized protein</fullName>
    </submittedName>
</protein>
<evidence type="ECO:0000313" key="3">
    <source>
        <dbReference type="Proteomes" id="UP000009022"/>
    </source>
</evidence>
<sequence length="206" mass="23032">MRKQGRTKLLWEKKSALAVTLLWAANNRMLMSRLKSDPAILYNSPLKPELRVKSFEFQVLDGYANALSTISIIFSHFIPLRKLIDIEIENLCLAALILSHLVLTLASTQGEAAINCSDRPLTNGSSKEEEYSDSNLKLATARECRLKLSQALAETPIAEDVNLTLEQADEILQYFVMAAIAKLQRILAVLILKMIIATMAFNLRAE</sequence>
<dbReference type="EMBL" id="DS985243">
    <property type="protein sequence ID" value="EDV26337.1"/>
    <property type="molecule type" value="Genomic_DNA"/>
</dbReference>
<gene>
    <name evidence="2" type="ORF">TRIADDRAFT_54220</name>
</gene>
<keyword evidence="1" id="KW-0812">Transmembrane</keyword>
<keyword evidence="3" id="KW-1185">Reference proteome</keyword>
<accession>B3RRF7</accession>
<reference evidence="2 3" key="1">
    <citation type="journal article" date="2008" name="Nature">
        <title>The Trichoplax genome and the nature of placozoans.</title>
        <authorList>
            <person name="Srivastava M."/>
            <person name="Begovic E."/>
            <person name="Chapman J."/>
            <person name="Putnam N.H."/>
            <person name="Hellsten U."/>
            <person name="Kawashima T."/>
            <person name="Kuo A."/>
            <person name="Mitros T."/>
            <person name="Salamov A."/>
            <person name="Carpenter M.L."/>
            <person name="Signorovitch A.Y."/>
            <person name="Moreno M.A."/>
            <person name="Kamm K."/>
            <person name="Grimwood J."/>
            <person name="Schmutz J."/>
            <person name="Shapiro H."/>
            <person name="Grigoriev I.V."/>
            <person name="Buss L.W."/>
            <person name="Schierwater B."/>
            <person name="Dellaporta S.L."/>
            <person name="Rokhsar D.S."/>
        </authorList>
    </citation>
    <scope>NUCLEOTIDE SEQUENCE [LARGE SCALE GENOMIC DNA]</scope>
    <source>
        <strain evidence="2 3">Grell-BS-1999</strain>
    </source>
</reference>
<keyword evidence="1" id="KW-1133">Transmembrane helix</keyword>
<evidence type="ECO:0000313" key="2">
    <source>
        <dbReference type="EMBL" id="EDV26337.1"/>
    </source>
</evidence>
<dbReference type="RefSeq" id="XP_002110333.1">
    <property type="nucleotide sequence ID" value="XM_002110297.1"/>
</dbReference>
<dbReference type="CTD" id="6751548"/>
<organism evidence="2 3">
    <name type="scientific">Trichoplax adhaerens</name>
    <name type="common">Trichoplax reptans</name>
    <dbReference type="NCBI Taxonomy" id="10228"/>
    <lineage>
        <taxon>Eukaryota</taxon>
        <taxon>Metazoa</taxon>
        <taxon>Placozoa</taxon>
        <taxon>Uniplacotomia</taxon>
        <taxon>Trichoplacea</taxon>
        <taxon>Trichoplacidae</taxon>
        <taxon>Trichoplax</taxon>
    </lineage>
</organism>
<dbReference type="Proteomes" id="UP000009022">
    <property type="component" value="Unassembled WGS sequence"/>
</dbReference>
<dbReference type="InParanoid" id="B3RRF7"/>
<proteinExistence type="predicted"/>